<name>F2CZ71_HORVV</name>
<dbReference type="Proteomes" id="UP000011116">
    <property type="component" value="Chromosome 3H"/>
</dbReference>
<accession>F2CZ71</accession>
<evidence type="ECO:0000256" key="1">
    <source>
        <dbReference type="SAM" id="SignalP"/>
    </source>
</evidence>
<evidence type="ECO:0000313" key="2">
    <source>
        <dbReference type="EMBL" id="BAJ88142.1"/>
    </source>
</evidence>
<keyword evidence="1" id="KW-0732">Signal</keyword>
<dbReference type="OrthoDB" id="696443at2759"/>
<evidence type="ECO:0000313" key="4">
    <source>
        <dbReference type="Proteomes" id="UP000011116"/>
    </source>
</evidence>
<reference evidence="3" key="3">
    <citation type="submission" date="2020-10" db="EMBL/GenBank/DDBJ databases">
        <authorList>
            <person name="Scholz U."/>
            <person name="Mascher M."/>
            <person name="Fiebig A."/>
        </authorList>
    </citation>
    <scope>NUCLEOTIDE SEQUENCE [LARGE SCALE GENOMIC DNA]</scope>
    <source>
        <strain evidence="3">cv. Morex</strain>
    </source>
</reference>
<feature type="chain" id="PRO_5015090591" evidence="1">
    <location>
        <begin position="18"/>
        <end position="89"/>
    </location>
</feature>
<dbReference type="EMBL" id="AK356927">
    <property type="protein sequence ID" value="BAJ88142.1"/>
    <property type="molecule type" value="mRNA"/>
</dbReference>
<reference evidence="4" key="2">
    <citation type="journal article" date="2012" name="Nature">
        <title>A physical, genetic and functional sequence assembly of the barley genome.</title>
        <authorList>
            <consortium name="The International Barley Genome Sequencing Consortium"/>
            <person name="Mayer K.F."/>
            <person name="Waugh R."/>
            <person name="Brown J.W."/>
            <person name="Schulman A."/>
            <person name="Langridge P."/>
            <person name="Platzer M."/>
            <person name="Fincher G.B."/>
            <person name="Muehlbauer G.J."/>
            <person name="Sato K."/>
            <person name="Close T.J."/>
            <person name="Wise R.P."/>
            <person name="Stein N."/>
        </authorList>
    </citation>
    <scope>NUCLEOTIDE SEQUENCE [LARGE SCALE GENOMIC DNA]</scope>
    <source>
        <strain evidence="4">cv. Morex</strain>
    </source>
</reference>
<dbReference type="KEGG" id="hvg:123440958"/>
<dbReference type="GeneID" id="123440958"/>
<dbReference type="PANTHER" id="PTHR34998:SF10">
    <property type="match status" value="1"/>
</dbReference>
<sequence length="89" mass="9002">MDTKVCISLAILALVLAGPETTRAAAFAGGTASIDMAAAVHRRILADPGLGSGVYNANNAACGSQCAGHGKRYTGRGCDSFYGCRSKPP</sequence>
<dbReference type="EnsemblPlants" id="HORVU.MOREX.r3.3HG0321070.1">
    <property type="protein sequence ID" value="HORVU.MOREX.r3.3HG0321070.1.CDS1"/>
    <property type="gene ID" value="HORVU.MOREX.r3.3HG0321070"/>
</dbReference>
<proteinExistence type="evidence at transcript level"/>
<dbReference type="OMA" id="NAYQCKS"/>
<keyword evidence="4" id="KW-1185">Reference proteome</keyword>
<dbReference type="Gramene" id="HORVU.MOREX.r2.3HG0268010.1">
    <property type="protein sequence ID" value="HORVU.MOREX.r2.3HG0268010.1.CDS.1"/>
    <property type="gene ID" value="HORVU.MOREX.r2.3HG0268010"/>
</dbReference>
<evidence type="ECO:0000313" key="3">
    <source>
        <dbReference type="EnsemblPlants" id="HORVU.MOREX.r3.3HG0321070.1.CDS1"/>
    </source>
</evidence>
<dbReference type="PANTHER" id="PTHR34998">
    <property type="entry name" value="OS04G0357400 PROTEIN-RELATED"/>
    <property type="match status" value="1"/>
</dbReference>
<feature type="signal peptide" evidence="1">
    <location>
        <begin position="1"/>
        <end position="17"/>
    </location>
</feature>
<reference evidence="2" key="1">
    <citation type="journal article" date="2011" name="Plant Physiol.">
        <title>Comprehensive sequence analysis of 24,783 barley full-length cDNAs derived from 12 clone libraries.</title>
        <authorList>
            <person name="Matsumoto T."/>
            <person name="Tanaka T."/>
            <person name="Sakai H."/>
            <person name="Amano N."/>
            <person name="Kanamori H."/>
            <person name="Kurita K."/>
            <person name="Kikuta A."/>
            <person name="Kamiya K."/>
            <person name="Yamamoto M."/>
            <person name="Ikawa H."/>
            <person name="Fujii N."/>
            <person name="Hori K."/>
            <person name="Itoh T."/>
            <person name="Sato K."/>
        </authorList>
    </citation>
    <scope>NUCLEOTIDE SEQUENCE</scope>
</reference>
<dbReference type="Gramene" id="HORVU.MOREX.r3.3HG0321070.1">
    <property type="protein sequence ID" value="HORVU.MOREX.r3.3HG0321070.1.CDS1"/>
    <property type="gene ID" value="HORVU.MOREX.r3.3HG0321070"/>
</dbReference>
<dbReference type="AlphaFoldDB" id="F2CZ71"/>
<organism evidence="2">
    <name type="scientific">Hordeum vulgare subsp. vulgare</name>
    <name type="common">Domesticated barley</name>
    <dbReference type="NCBI Taxonomy" id="112509"/>
    <lineage>
        <taxon>Eukaryota</taxon>
        <taxon>Viridiplantae</taxon>
        <taxon>Streptophyta</taxon>
        <taxon>Embryophyta</taxon>
        <taxon>Tracheophyta</taxon>
        <taxon>Spermatophyta</taxon>
        <taxon>Magnoliopsida</taxon>
        <taxon>Liliopsida</taxon>
        <taxon>Poales</taxon>
        <taxon>Poaceae</taxon>
        <taxon>BOP clade</taxon>
        <taxon>Pooideae</taxon>
        <taxon>Triticodae</taxon>
        <taxon>Triticeae</taxon>
        <taxon>Hordeinae</taxon>
        <taxon>Hordeum</taxon>
    </lineage>
</organism>
<dbReference type="PaxDb" id="4513-MLOC_45204.1"/>
<reference evidence="3" key="4">
    <citation type="submission" date="2022-01" db="UniProtKB">
        <authorList>
            <consortium name="EnsemblPlants"/>
        </authorList>
    </citation>
    <scope>IDENTIFICATION</scope>
    <source>
        <strain evidence="3">subsp. vulgare</strain>
    </source>
</reference>
<gene>
    <name evidence="3" type="primary">LOC123440958</name>
</gene>
<dbReference type="HOGENOM" id="CLU_137621_0_1_1"/>
<dbReference type="RefSeq" id="XP_044973432.1">
    <property type="nucleotide sequence ID" value="XM_045117497.1"/>
</dbReference>
<protein>
    <submittedName>
        <fullName evidence="2">Predicted protein</fullName>
    </submittedName>
</protein>